<evidence type="ECO:0000313" key="3">
    <source>
        <dbReference type="Proteomes" id="UP000605970"/>
    </source>
</evidence>
<comment type="caution">
    <text evidence="2">The sequence shown here is derived from an EMBL/GenBank/DDBJ whole genome shotgun (WGS) entry which is preliminary data.</text>
</comment>
<dbReference type="EMBL" id="JABEBT010000240">
    <property type="protein sequence ID" value="KAF7623486.1"/>
    <property type="molecule type" value="Genomic_DNA"/>
</dbReference>
<keyword evidence="3" id="KW-1185">Reference proteome</keyword>
<keyword evidence="1" id="KW-0472">Membrane</keyword>
<organism evidence="2 3">
    <name type="scientific">Meloidogyne graminicola</name>
    <dbReference type="NCBI Taxonomy" id="189291"/>
    <lineage>
        <taxon>Eukaryota</taxon>
        <taxon>Metazoa</taxon>
        <taxon>Ecdysozoa</taxon>
        <taxon>Nematoda</taxon>
        <taxon>Chromadorea</taxon>
        <taxon>Rhabditida</taxon>
        <taxon>Tylenchina</taxon>
        <taxon>Tylenchomorpha</taxon>
        <taxon>Tylenchoidea</taxon>
        <taxon>Meloidogynidae</taxon>
        <taxon>Meloidogyninae</taxon>
        <taxon>Meloidogyne</taxon>
    </lineage>
</organism>
<dbReference type="AlphaFoldDB" id="A0A8S9Z7F3"/>
<evidence type="ECO:0000313" key="2">
    <source>
        <dbReference type="EMBL" id="KAF7623486.1"/>
    </source>
</evidence>
<dbReference type="Proteomes" id="UP000605970">
    <property type="component" value="Unassembled WGS sequence"/>
</dbReference>
<reference evidence="2" key="1">
    <citation type="journal article" date="2020" name="Ecol. Evol.">
        <title>Genome structure and content of the rice root-knot nematode (Meloidogyne graminicola).</title>
        <authorList>
            <person name="Phan N.T."/>
            <person name="Danchin E.G.J."/>
            <person name="Klopp C."/>
            <person name="Perfus-Barbeoch L."/>
            <person name="Kozlowski D.K."/>
            <person name="Koutsovoulos G.D."/>
            <person name="Lopez-Roques C."/>
            <person name="Bouchez O."/>
            <person name="Zahm M."/>
            <person name="Besnard G."/>
            <person name="Bellafiore S."/>
        </authorList>
    </citation>
    <scope>NUCLEOTIDE SEQUENCE</scope>
    <source>
        <strain evidence="2">VN-18</strain>
    </source>
</reference>
<protein>
    <submittedName>
        <fullName evidence="2">Uncharacterized protein</fullName>
    </submittedName>
</protein>
<accession>A0A8S9Z7F3</accession>
<evidence type="ECO:0000256" key="1">
    <source>
        <dbReference type="SAM" id="Phobius"/>
    </source>
</evidence>
<gene>
    <name evidence="2" type="ORF">Mgra_00010210</name>
</gene>
<feature type="non-terminal residue" evidence="2">
    <location>
        <position position="105"/>
    </location>
</feature>
<keyword evidence="1" id="KW-1133">Transmembrane helix</keyword>
<name>A0A8S9Z7F3_9BILA</name>
<keyword evidence="1" id="KW-0812">Transmembrane</keyword>
<sequence length="105" mass="12699">YPNRTYKPKYYWITISITIFFRLIGVDNTINRKGTWTLFIEFPGDRYAKSQKKMISRDSYPHWVMEILLDFQIGINYKNQKQKKNKINKGEDNISKHIKKHLTNK</sequence>
<feature type="transmembrane region" description="Helical" evidence="1">
    <location>
        <begin position="12"/>
        <end position="30"/>
    </location>
</feature>
<dbReference type="OrthoDB" id="5808350at2759"/>
<proteinExistence type="predicted"/>
<feature type="non-terminal residue" evidence="2">
    <location>
        <position position="1"/>
    </location>
</feature>